<keyword evidence="3" id="KW-1185">Reference proteome</keyword>
<gene>
    <name evidence="2" type="ORF">HGA10_02130</name>
</gene>
<dbReference type="RefSeq" id="WP_157104856.1">
    <property type="nucleotide sequence ID" value="NZ_JAAXOM010000001.1"/>
</dbReference>
<dbReference type="EMBL" id="JAAXOM010000001">
    <property type="protein sequence ID" value="NKX86109.1"/>
    <property type="molecule type" value="Genomic_DNA"/>
</dbReference>
<feature type="region of interest" description="Disordered" evidence="1">
    <location>
        <begin position="1"/>
        <end position="26"/>
    </location>
</feature>
<accession>A0A846VZ49</accession>
<name>A0A846VZ49_9NOCA</name>
<proteinExistence type="predicted"/>
<evidence type="ECO:0000313" key="3">
    <source>
        <dbReference type="Proteomes" id="UP000572007"/>
    </source>
</evidence>
<comment type="caution">
    <text evidence="2">The sequence shown here is derived from an EMBL/GenBank/DDBJ whole genome shotgun (WGS) entry which is preliminary data.</text>
</comment>
<protein>
    <submittedName>
        <fullName evidence="2">Uncharacterized protein</fullName>
    </submittedName>
</protein>
<evidence type="ECO:0000256" key="1">
    <source>
        <dbReference type="SAM" id="MobiDB-lite"/>
    </source>
</evidence>
<dbReference type="Proteomes" id="UP000572007">
    <property type="component" value="Unassembled WGS sequence"/>
</dbReference>
<reference evidence="2 3" key="1">
    <citation type="submission" date="2020-04" db="EMBL/GenBank/DDBJ databases">
        <title>MicrobeNet Type strains.</title>
        <authorList>
            <person name="Nicholson A.C."/>
        </authorList>
    </citation>
    <scope>NUCLEOTIDE SEQUENCE [LARGE SCALE GENOMIC DNA]</scope>
    <source>
        <strain evidence="2 3">DSM 44960</strain>
    </source>
</reference>
<sequence length="58" mass="6107">MQKPNLPQTSPPAHATRRDAGTEPGELKVIVPTHPPDLSPGAARALLHLLANLATKPL</sequence>
<evidence type="ECO:0000313" key="2">
    <source>
        <dbReference type="EMBL" id="NKX86109.1"/>
    </source>
</evidence>
<dbReference type="AlphaFoldDB" id="A0A846VZ49"/>
<organism evidence="2 3">
    <name type="scientific">Nocardia coubleae</name>
    <dbReference type="NCBI Taxonomy" id="356147"/>
    <lineage>
        <taxon>Bacteria</taxon>
        <taxon>Bacillati</taxon>
        <taxon>Actinomycetota</taxon>
        <taxon>Actinomycetes</taxon>
        <taxon>Mycobacteriales</taxon>
        <taxon>Nocardiaceae</taxon>
        <taxon>Nocardia</taxon>
    </lineage>
</organism>